<keyword evidence="1" id="KW-0472">Membrane</keyword>
<sequence length="67" mass="6837">MTALTRTGDRTAPAGVDTRLPWWALALPVAAFTFLLLLVTGADGAAATGGAPGMGELLQRIGQTLTL</sequence>
<evidence type="ECO:0000313" key="3">
    <source>
        <dbReference type="Proteomes" id="UP000644020"/>
    </source>
</evidence>
<evidence type="ECO:0000313" key="2">
    <source>
        <dbReference type="EMBL" id="GHA81359.1"/>
    </source>
</evidence>
<keyword evidence="1" id="KW-1133">Transmembrane helix</keyword>
<reference evidence="2" key="2">
    <citation type="submission" date="2020-09" db="EMBL/GenBank/DDBJ databases">
        <authorList>
            <person name="Sun Q."/>
            <person name="Ohkuma M."/>
        </authorList>
    </citation>
    <scope>NUCLEOTIDE SEQUENCE</scope>
    <source>
        <strain evidence="2">JCM 4518</strain>
    </source>
</reference>
<comment type="caution">
    <text evidence="2">The sequence shown here is derived from an EMBL/GenBank/DDBJ whole genome shotgun (WGS) entry which is preliminary data.</text>
</comment>
<keyword evidence="3" id="KW-1185">Reference proteome</keyword>
<proteinExistence type="predicted"/>
<dbReference type="EMBL" id="BMUL01000006">
    <property type="protein sequence ID" value="GHA81359.1"/>
    <property type="molecule type" value="Genomic_DNA"/>
</dbReference>
<accession>A0A918SZL3</accession>
<dbReference type="AlphaFoldDB" id="A0A918SZL3"/>
<organism evidence="2 3">
    <name type="scientific">Streptomyces termitum</name>
    <dbReference type="NCBI Taxonomy" id="67368"/>
    <lineage>
        <taxon>Bacteria</taxon>
        <taxon>Bacillati</taxon>
        <taxon>Actinomycetota</taxon>
        <taxon>Actinomycetes</taxon>
        <taxon>Kitasatosporales</taxon>
        <taxon>Streptomycetaceae</taxon>
        <taxon>Streptomyces</taxon>
    </lineage>
</organism>
<protein>
    <submittedName>
        <fullName evidence="2">Uncharacterized protein</fullName>
    </submittedName>
</protein>
<feature type="transmembrane region" description="Helical" evidence="1">
    <location>
        <begin position="20"/>
        <end position="39"/>
    </location>
</feature>
<name>A0A918SZL3_9ACTN</name>
<dbReference type="Proteomes" id="UP000644020">
    <property type="component" value="Unassembled WGS sequence"/>
</dbReference>
<evidence type="ECO:0000256" key="1">
    <source>
        <dbReference type="SAM" id="Phobius"/>
    </source>
</evidence>
<reference evidence="2" key="1">
    <citation type="journal article" date="2014" name="Int. J. Syst. Evol. Microbiol.">
        <title>Complete genome sequence of Corynebacterium casei LMG S-19264T (=DSM 44701T), isolated from a smear-ripened cheese.</title>
        <authorList>
            <consortium name="US DOE Joint Genome Institute (JGI-PGF)"/>
            <person name="Walter F."/>
            <person name="Albersmeier A."/>
            <person name="Kalinowski J."/>
            <person name="Ruckert C."/>
        </authorList>
    </citation>
    <scope>NUCLEOTIDE SEQUENCE</scope>
    <source>
        <strain evidence="2">JCM 4518</strain>
    </source>
</reference>
<gene>
    <name evidence="2" type="ORF">GCM10010305_26230</name>
</gene>
<dbReference type="RefSeq" id="WP_189976835.1">
    <property type="nucleotide sequence ID" value="NZ_BMUL01000006.1"/>
</dbReference>
<keyword evidence="1" id="KW-0812">Transmembrane</keyword>